<protein>
    <submittedName>
        <fullName evidence="3">4-phosphopantetheinyl transferase family protein</fullName>
    </submittedName>
</protein>
<comment type="caution">
    <text evidence="3">The sequence shown here is derived from an EMBL/GenBank/DDBJ whole genome shotgun (WGS) entry which is preliminary data.</text>
</comment>
<accession>A0A939G995</accession>
<name>A0A939G995_9BACT</name>
<sequence length="225" mass="24927">MWLGNDLVCLTALRRHDPDHAARFRQKVLTPHEQQLVVGAPQPDRLLWLLWSLKEAAYKYCQQQQPSLTFVATRFGLLSSPTVPAPLPATHWRDHGFDHLPATTTCLQTPLGIAYGRTVGTPTCLMSVVAGSLAALETVHWEIRRAGSAPAQQSAQVRQAAANRFRAEWGLLPGVRLTFEKNKHSAWGSGGPVLHLNNQPQPCAISFSHDAQYVAYAFANHYVIH</sequence>
<evidence type="ECO:0000313" key="4">
    <source>
        <dbReference type="Proteomes" id="UP000664795"/>
    </source>
</evidence>
<keyword evidence="1 3" id="KW-0808">Transferase</keyword>
<dbReference type="Proteomes" id="UP000664795">
    <property type="component" value="Unassembled WGS sequence"/>
</dbReference>
<dbReference type="AlphaFoldDB" id="A0A939G995"/>
<dbReference type="Pfam" id="PF01648">
    <property type="entry name" value="ACPS"/>
    <property type="match status" value="1"/>
</dbReference>
<dbReference type="RefSeq" id="WP_207336951.1">
    <property type="nucleotide sequence ID" value="NZ_JAFMYU010000016.1"/>
</dbReference>
<evidence type="ECO:0000259" key="2">
    <source>
        <dbReference type="Pfam" id="PF01648"/>
    </source>
</evidence>
<gene>
    <name evidence="3" type="ORF">J2I48_18390</name>
</gene>
<evidence type="ECO:0000313" key="3">
    <source>
        <dbReference type="EMBL" id="MBO0932984.1"/>
    </source>
</evidence>
<feature type="domain" description="4'-phosphopantetheinyl transferase" evidence="2">
    <location>
        <begin position="3"/>
        <end position="65"/>
    </location>
</feature>
<reference evidence="3 4" key="1">
    <citation type="submission" date="2021-03" db="EMBL/GenBank/DDBJ databases">
        <title>Fibrella sp. HMF5036 genome sequencing and assembly.</title>
        <authorList>
            <person name="Kang H."/>
            <person name="Kim H."/>
            <person name="Bae S."/>
            <person name="Joh K."/>
        </authorList>
    </citation>
    <scope>NUCLEOTIDE SEQUENCE [LARGE SCALE GENOMIC DNA]</scope>
    <source>
        <strain evidence="3 4">HMF5036</strain>
    </source>
</reference>
<evidence type="ECO:0000256" key="1">
    <source>
        <dbReference type="ARBA" id="ARBA00022679"/>
    </source>
</evidence>
<organism evidence="3 4">
    <name type="scientific">Fibrella aquatilis</name>
    <dbReference type="NCBI Taxonomy" id="2817059"/>
    <lineage>
        <taxon>Bacteria</taxon>
        <taxon>Pseudomonadati</taxon>
        <taxon>Bacteroidota</taxon>
        <taxon>Cytophagia</taxon>
        <taxon>Cytophagales</taxon>
        <taxon>Spirosomataceae</taxon>
        <taxon>Fibrella</taxon>
    </lineage>
</organism>
<dbReference type="GO" id="GO:0000287">
    <property type="term" value="F:magnesium ion binding"/>
    <property type="evidence" value="ECO:0007669"/>
    <property type="project" value="InterPro"/>
</dbReference>
<dbReference type="EMBL" id="JAFMYU010000016">
    <property type="protein sequence ID" value="MBO0932984.1"/>
    <property type="molecule type" value="Genomic_DNA"/>
</dbReference>
<dbReference type="GO" id="GO:0008897">
    <property type="term" value="F:holo-[acyl-carrier-protein] synthase activity"/>
    <property type="evidence" value="ECO:0007669"/>
    <property type="project" value="InterPro"/>
</dbReference>
<dbReference type="SUPFAM" id="SSF56214">
    <property type="entry name" value="4'-phosphopantetheinyl transferase"/>
    <property type="match status" value="1"/>
</dbReference>
<dbReference type="InterPro" id="IPR008278">
    <property type="entry name" value="4-PPantetheinyl_Trfase_dom"/>
</dbReference>
<keyword evidence="4" id="KW-1185">Reference proteome</keyword>
<proteinExistence type="predicted"/>
<dbReference type="Gene3D" id="3.90.470.20">
    <property type="entry name" value="4'-phosphopantetheinyl transferase domain"/>
    <property type="match status" value="1"/>
</dbReference>
<dbReference type="InterPro" id="IPR037143">
    <property type="entry name" value="4-PPantetheinyl_Trfase_dom_sf"/>
</dbReference>